<dbReference type="SUPFAM" id="SSF51215">
    <property type="entry name" value="Regulatory protein AraC"/>
    <property type="match status" value="1"/>
</dbReference>
<dbReference type="PANTHER" id="PTHR43280">
    <property type="entry name" value="ARAC-FAMILY TRANSCRIPTIONAL REGULATOR"/>
    <property type="match status" value="1"/>
</dbReference>
<name>A0ABV1D7I3_9FIRM</name>
<gene>
    <name evidence="5" type="ORF">WMQ36_15370</name>
</gene>
<dbReference type="InterPro" id="IPR014710">
    <property type="entry name" value="RmlC-like_jellyroll"/>
</dbReference>
<reference evidence="5 6" key="1">
    <citation type="submission" date="2024-03" db="EMBL/GenBank/DDBJ databases">
        <title>Human intestinal bacterial collection.</title>
        <authorList>
            <person name="Pauvert C."/>
            <person name="Hitch T.C.A."/>
            <person name="Clavel T."/>
        </authorList>
    </citation>
    <scope>NUCLEOTIDE SEQUENCE [LARGE SCALE GENOMIC DNA]</scope>
    <source>
        <strain evidence="5 6">CLA-SR-H021</strain>
    </source>
</reference>
<dbReference type="InterPro" id="IPR009057">
    <property type="entry name" value="Homeodomain-like_sf"/>
</dbReference>
<dbReference type="EMBL" id="JBBMFM010000059">
    <property type="protein sequence ID" value="MEQ2426353.1"/>
    <property type="molecule type" value="Genomic_DNA"/>
</dbReference>
<dbReference type="PANTHER" id="PTHR43280:SF28">
    <property type="entry name" value="HTH-TYPE TRANSCRIPTIONAL ACTIVATOR RHAS"/>
    <property type="match status" value="1"/>
</dbReference>
<dbReference type="Pfam" id="PF07883">
    <property type="entry name" value="Cupin_2"/>
    <property type="match status" value="1"/>
</dbReference>
<dbReference type="PROSITE" id="PS01124">
    <property type="entry name" value="HTH_ARAC_FAMILY_2"/>
    <property type="match status" value="1"/>
</dbReference>
<comment type="caution">
    <text evidence="5">The sequence shown here is derived from an EMBL/GenBank/DDBJ whole genome shotgun (WGS) entry which is preliminary data.</text>
</comment>
<dbReference type="InterPro" id="IPR018062">
    <property type="entry name" value="HTH_AraC-typ_CS"/>
</dbReference>
<dbReference type="InterPro" id="IPR013096">
    <property type="entry name" value="Cupin_2"/>
</dbReference>
<dbReference type="Gene3D" id="2.60.120.10">
    <property type="entry name" value="Jelly Rolls"/>
    <property type="match status" value="1"/>
</dbReference>
<accession>A0ABV1D7I3</accession>
<proteinExistence type="predicted"/>
<keyword evidence="1" id="KW-0805">Transcription regulation</keyword>
<evidence type="ECO:0000256" key="2">
    <source>
        <dbReference type="ARBA" id="ARBA00023125"/>
    </source>
</evidence>
<dbReference type="InterPro" id="IPR018060">
    <property type="entry name" value="HTH_AraC"/>
</dbReference>
<protein>
    <submittedName>
        <fullName evidence="5">AraC family transcriptional regulator</fullName>
    </submittedName>
</protein>
<keyword evidence="3" id="KW-0804">Transcription</keyword>
<sequence length="287" mass="33899">MRMERAELMELMQDRDYRTDIYKVGVFRFPSSYKFERHEHEEIEINYVAAGCCLMGIGDEFVPMKKGECIIIYRHTPHSFMVNLKQSCRLTQLEMKIQVPARQYENRFLDELGGRRQYRKCSNCESICDYIEMICRHKNAAHPDGAGLLQMDLQLAALYVSLSEKYKEEDRYVPRKNDRFGQIVQYINDNFTEVIDMERLSVDYGISSRYIRKRFQEEIGMNSSQYINTLRVNKAKELLWNFNLSITDIASLTGFGNSQYFCRIFKSFTNLTPVGYRKLWSGDGKRK</sequence>
<dbReference type="SUPFAM" id="SSF46689">
    <property type="entry name" value="Homeodomain-like"/>
    <property type="match status" value="2"/>
</dbReference>
<keyword evidence="2" id="KW-0238">DNA-binding</keyword>
<dbReference type="Gene3D" id="1.10.10.60">
    <property type="entry name" value="Homeodomain-like"/>
    <property type="match status" value="2"/>
</dbReference>
<dbReference type="SMART" id="SM00342">
    <property type="entry name" value="HTH_ARAC"/>
    <property type="match status" value="1"/>
</dbReference>
<dbReference type="InterPro" id="IPR037923">
    <property type="entry name" value="HTH-like"/>
</dbReference>
<evidence type="ECO:0000259" key="4">
    <source>
        <dbReference type="PROSITE" id="PS01124"/>
    </source>
</evidence>
<evidence type="ECO:0000256" key="3">
    <source>
        <dbReference type="ARBA" id="ARBA00023163"/>
    </source>
</evidence>
<feature type="domain" description="HTH araC/xylS-type" evidence="4">
    <location>
        <begin position="181"/>
        <end position="279"/>
    </location>
</feature>
<keyword evidence="6" id="KW-1185">Reference proteome</keyword>
<dbReference type="Proteomes" id="UP001454086">
    <property type="component" value="Unassembled WGS sequence"/>
</dbReference>
<evidence type="ECO:0000256" key="1">
    <source>
        <dbReference type="ARBA" id="ARBA00023015"/>
    </source>
</evidence>
<evidence type="ECO:0000313" key="6">
    <source>
        <dbReference type="Proteomes" id="UP001454086"/>
    </source>
</evidence>
<dbReference type="PROSITE" id="PS00041">
    <property type="entry name" value="HTH_ARAC_FAMILY_1"/>
    <property type="match status" value="1"/>
</dbReference>
<dbReference type="RefSeq" id="WP_040381429.1">
    <property type="nucleotide sequence ID" value="NZ_JAJFEB010000020.1"/>
</dbReference>
<organism evidence="5 6">
    <name type="scientific">Enterocloster hominis</name>
    <name type="common">ex Hitch et al. 2024</name>
    <dbReference type="NCBI Taxonomy" id="1917870"/>
    <lineage>
        <taxon>Bacteria</taxon>
        <taxon>Bacillati</taxon>
        <taxon>Bacillota</taxon>
        <taxon>Clostridia</taxon>
        <taxon>Lachnospirales</taxon>
        <taxon>Lachnospiraceae</taxon>
        <taxon>Enterocloster</taxon>
    </lineage>
</organism>
<evidence type="ECO:0000313" key="5">
    <source>
        <dbReference type="EMBL" id="MEQ2426353.1"/>
    </source>
</evidence>
<dbReference type="Pfam" id="PF12833">
    <property type="entry name" value="HTH_18"/>
    <property type="match status" value="1"/>
</dbReference>